<dbReference type="GO" id="GO:0005737">
    <property type="term" value="C:cytoplasm"/>
    <property type="evidence" value="ECO:0007669"/>
    <property type="project" value="TreeGrafter"/>
</dbReference>
<dbReference type="Pfam" id="PF23571">
    <property type="entry name" value="GH3_M"/>
    <property type="match status" value="1"/>
</dbReference>
<evidence type="ECO:0000313" key="4">
    <source>
        <dbReference type="Proteomes" id="UP000437131"/>
    </source>
</evidence>
<dbReference type="Pfam" id="PF23572">
    <property type="entry name" value="GH3_C"/>
    <property type="match status" value="1"/>
</dbReference>
<dbReference type="AlphaFoldDB" id="A0A844GV47"/>
<accession>A0A844GV47</accession>
<dbReference type="EMBL" id="WMIA01000012">
    <property type="protein sequence ID" value="MTF39443.1"/>
    <property type="molecule type" value="Genomic_DNA"/>
</dbReference>
<feature type="domain" description="GH3 C-terminal" evidence="2">
    <location>
        <begin position="398"/>
        <end position="459"/>
    </location>
</feature>
<dbReference type="PANTHER" id="PTHR31901:SF9">
    <property type="entry name" value="GH3 DOMAIN-CONTAINING PROTEIN"/>
    <property type="match status" value="1"/>
</dbReference>
<protein>
    <recommendedName>
        <fullName evidence="5">GH3 auxin-responsive promoter</fullName>
    </recommendedName>
</protein>
<evidence type="ECO:0000259" key="1">
    <source>
        <dbReference type="Pfam" id="PF23571"/>
    </source>
</evidence>
<organism evidence="3 4">
    <name type="scientific">Cyanobacterium aponinum 0216</name>
    <dbReference type="NCBI Taxonomy" id="2676140"/>
    <lineage>
        <taxon>Bacteria</taxon>
        <taxon>Bacillati</taxon>
        <taxon>Cyanobacteriota</taxon>
        <taxon>Cyanophyceae</taxon>
        <taxon>Oscillatoriophycideae</taxon>
        <taxon>Chroococcales</taxon>
        <taxon>Geminocystaceae</taxon>
        <taxon>Cyanobacterium</taxon>
    </lineage>
</organism>
<comment type="caution">
    <text evidence="3">The sequence shown here is derived from an EMBL/GenBank/DDBJ whole genome shotgun (WGS) entry which is preliminary data.</text>
</comment>
<dbReference type="RefSeq" id="WP_155084034.1">
    <property type="nucleotide sequence ID" value="NZ_WMIA01000012.1"/>
</dbReference>
<dbReference type="Pfam" id="PF03321">
    <property type="entry name" value="GH3"/>
    <property type="match status" value="1"/>
</dbReference>
<dbReference type="GO" id="GO:0016881">
    <property type="term" value="F:acid-amino acid ligase activity"/>
    <property type="evidence" value="ECO:0007669"/>
    <property type="project" value="TreeGrafter"/>
</dbReference>
<dbReference type="InterPro" id="IPR055378">
    <property type="entry name" value="GH3_C"/>
</dbReference>
<proteinExistence type="predicted"/>
<reference evidence="3 4" key="1">
    <citation type="submission" date="2019-11" db="EMBL/GenBank/DDBJ databases">
        <title>Isolation of a new High Light Tolerant Cyanobacteria.</title>
        <authorList>
            <person name="Dobson Z."/>
            <person name="Vaughn N."/>
            <person name="Vaughn M."/>
            <person name="Fromme P."/>
            <person name="Mazor Y."/>
        </authorList>
    </citation>
    <scope>NUCLEOTIDE SEQUENCE [LARGE SCALE GENOMIC DNA]</scope>
    <source>
        <strain evidence="3 4">0216</strain>
    </source>
</reference>
<dbReference type="SUPFAM" id="SSF56801">
    <property type="entry name" value="Acetyl-CoA synthetase-like"/>
    <property type="match status" value="1"/>
</dbReference>
<feature type="domain" description="GH3 middle" evidence="1">
    <location>
        <begin position="306"/>
        <end position="370"/>
    </location>
</feature>
<evidence type="ECO:0008006" key="5">
    <source>
        <dbReference type="Google" id="ProtNLM"/>
    </source>
</evidence>
<sequence>MSQLFIKGLSAVFFPFYQKFHLDLQDSQKAQNKVKNKVIQKLTKTAYGSKLKLKNLEDWGNIPIVDYDSLKPWIAQQRQQPNSAIITPEKIHFWECTSGSTGSKKWIPYTTSLLASFSNMFCIWAYDLISNGPAFSSGKTYLCISPEIGTTGQGIDDSKYLNPLLKWLLGRFLLRIKGHFSTVEDFRWSLACALLQAPDLETFSLWSPSFLTTQLDFIQTNNRQLQSCLVNKISSRRLSLLGESEINWSELWSELKLISCWDCNYAADSAEILKQYFPKVFLQGKGLLATEAPMTIPLIPVKGFVPLLNQVVFEFLTSEGEICNLRELEVGKTYELVISQLGGLSRYRIGDRIQVSHWHLNTPCLNFVGRGEQISDLVGEKLNIEFVRECLNNFLKWGFCCLVPVSGNPPHYCLLLEQAQEEEEEIIRKLETALQENFHYRKARQFGQLDRVKVIINPQVSQWLRGNKRLGDGKYPILVTKPLNLNIR</sequence>
<dbReference type="PANTHER" id="PTHR31901">
    <property type="entry name" value="GH3 DOMAIN-CONTAINING PROTEIN"/>
    <property type="match status" value="1"/>
</dbReference>
<gene>
    <name evidence="3" type="ORF">GGC33_10955</name>
</gene>
<dbReference type="InterPro" id="IPR055377">
    <property type="entry name" value="GH3_M"/>
</dbReference>
<evidence type="ECO:0000313" key="3">
    <source>
        <dbReference type="EMBL" id="MTF39443.1"/>
    </source>
</evidence>
<dbReference type="Proteomes" id="UP000437131">
    <property type="component" value="Unassembled WGS sequence"/>
</dbReference>
<name>A0A844GV47_9CHRO</name>
<evidence type="ECO:0000259" key="2">
    <source>
        <dbReference type="Pfam" id="PF23572"/>
    </source>
</evidence>
<dbReference type="InterPro" id="IPR004993">
    <property type="entry name" value="GH3"/>
</dbReference>